<keyword evidence="2" id="KW-1185">Reference proteome</keyword>
<evidence type="ECO:0000313" key="2">
    <source>
        <dbReference type="Proteomes" id="UP001143328"/>
    </source>
</evidence>
<proteinExistence type="predicted"/>
<comment type="caution">
    <text evidence="1">The sequence shown here is derived from an EMBL/GenBank/DDBJ whole genome shotgun (WGS) entry which is preliminary data.</text>
</comment>
<organism evidence="1 2">
    <name type="scientific">Pseudomonas turukhanskensis</name>
    <dbReference type="NCBI Taxonomy" id="1806536"/>
    <lineage>
        <taxon>Bacteria</taxon>
        <taxon>Pseudomonadati</taxon>
        <taxon>Pseudomonadota</taxon>
        <taxon>Gammaproteobacteria</taxon>
        <taxon>Pseudomonadales</taxon>
        <taxon>Pseudomonadaceae</taxon>
        <taxon>Pseudomonas</taxon>
    </lineage>
</organism>
<dbReference type="EMBL" id="BSFN01000030">
    <property type="protein sequence ID" value="GLK91967.1"/>
    <property type="molecule type" value="Genomic_DNA"/>
</dbReference>
<dbReference type="Proteomes" id="UP001143328">
    <property type="component" value="Unassembled WGS sequence"/>
</dbReference>
<dbReference type="AlphaFoldDB" id="A0A9W6KAV3"/>
<name>A0A9W6KAV3_9PSED</name>
<protein>
    <submittedName>
        <fullName evidence="1">Uncharacterized protein</fullName>
    </submittedName>
</protein>
<gene>
    <name evidence="1" type="ORF">GCM10017655_50310</name>
</gene>
<sequence length="62" mass="7085">MAGLESQDILHLLADVFFQTPLIGQLVELVARDKLGRPRRAFDRFQARPTTDKAFQARGFVR</sequence>
<reference evidence="1" key="1">
    <citation type="journal article" date="2014" name="Int. J. Syst. Evol. Microbiol.">
        <title>Complete genome sequence of Corynebacterium casei LMG S-19264T (=DSM 44701T), isolated from a smear-ripened cheese.</title>
        <authorList>
            <consortium name="US DOE Joint Genome Institute (JGI-PGF)"/>
            <person name="Walter F."/>
            <person name="Albersmeier A."/>
            <person name="Kalinowski J."/>
            <person name="Ruckert C."/>
        </authorList>
    </citation>
    <scope>NUCLEOTIDE SEQUENCE</scope>
    <source>
        <strain evidence="1">VKM B-2935</strain>
    </source>
</reference>
<evidence type="ECO:0000313" key="1">
    <source>
        <dbReference type="EMBL" id="GLK91967.1"/>
    </source>
</evidence>
<reference evidence="1" key="2">
    <citation type="submission" date="2023-01" db="EMBL/GenBank/DDBJ databases">
        <authorList>
            <person name="Sun Q."/>
            <person name="Evtushenko L."/>
        </authorList>
    </citation>
    <scope>NUCLEOTIDE SEQUENCE</scope>
    <source>
        <strain evidence="1">VKM B-2935</strain>
    </source>
</reference>
<accession>A0A9W6KAV3</accession>